<gene>
    <name evidence="6" type="ordered locus">AciX9_2411</name>
</gene>
<dbReference type="PROSITE" id="PS00042">
    <property type="entry name" value="HTH_CRP_1"/>
    <property type="match status" value="1"/>
</dbReference>
<dbReference type="InterPro" id="IPR050397">
    <property type="entry name" value="Env_Response_Regulators"/>
</dbReference>
<evidence type="ECO:0000259" key="4">
    <source>
        <dbReference type="PROSITE" id="PS50042"/>
    </source>
</evidence>
<dbReference type="PROSITE" id="PS50042">
    <property type="entry name" value="CNMP_BINDING_3"/>
    <property type="match status" value="1"/>
</dbReference>
<sequence>MPDRPLLDCTNCEHRSLRMFCNLDEQALQHYAAIGSEANYQRGVMLFREGGRSDGVFVVCTGQVKLSCTSKEGKTLILKIAMPGDVLGLSAVISGSPYEVSAETVEPTQVKHIQRDAFLKFIDRFGEGSLHVAKALSADYKTAFFDARRLALSGSAAGRLAGVLLDWGKSAGSCGKFEMRFTMALTHEELANLVGTSRETITRTLTRFKKESLIQIKGSSILITAPELLEKIAV</sequence>
<keyword evidence="3" id="KW-0804">Transcription</keyword>
<dbReference type="SMART" id="SM00419">
    <property type="entry name" value="HTH_CRP"/>
    <property type="match status" value="1"/>
</dbReference>
<evidence type="ECO:0000313" key="7">
    <source>
        <dbReference type="Proteomes" id="UP000000343"/>
    </source>
</evidence>
<evidence type="ECO:0000256" key="3">
    <source>
        <dbReference type="ARBA" id="ARBA00023163"/>
    </source>
</evidence>
<dbReference type="Pfam" id="PF00027">
    <property type="entry name" value="cNMP_binding"/>
    <property type="match status" value="1"/>
</dbReference>
<dbReference type="CDD" id="cd00038">
    <property type="entry name" value="CAP_ED"/>
    <property type="match status" value="1"/>
</dbReference>
<dbReference type="InterPro" id="IPR018490">
    <property type="entry name" value="cNMP-bd_dom_sf"/>
</dbReference>
<dbReference type="PaxDb" id="1198114-AciX9_2411"/>
<protein>
    <submittedName>
        <fullName evidence="6">Transcriptional regulator, Crp/Fnr family</fullName>
    </submittedName>
</protein>
<evidence type="ECO:0000256" key="1">
    <source>
        <dbReference type="ARBA" id="ARBA00023015"/>
    </source>
</evidence>
<dbReference type="SMART" id="SM00100">
    <property type="entry name" value="cNMP"/>
    <property type="match status" value="1"/>
</dbReference>
<dbReference type="PANTHER" id="PTHR24567:SF68">
    <property type="entry name" value="DNA-BINDING TRANSCRIPTIONAL DUAL REGULATOR CRP"/>
    <property type="match status" value="1"/>
</dbReference>
<dbReference type="InterPro" id="IPR036388">
    <property type="entry name" value="WH-like_DNA-bd_sf"/>
</dbReference>
<dbReference type="InterPro" id="IPR014710">
    <property type="entry name" value="RmlC-like_jellyroll"/>
</dbReference>
<keyword evidence="1" id="KW-0805">Transcription regulation</keyword>
<dbReference type="InterPro" id="IPR012318">
    <property type="entry name" value="HTH_CRP"/>
</dbReference>
<keyword evidence="2" id="KW-0238">DNA-binding</keyword>
<feature type="domain" description="Cyclic nucleotide-binding" evidence="4">
    <location>
        <begin position="19"/>
        <end position="122"/>
    </location>
</feature>
<keyword evidence="7" id="KW-1185">Reference proteome</keyword>
<dbReference type="RefSeq" id="WP_013580764.1">
    <property type="nucleotide sequence ID" value="NC_015064.1"/>
</dbReference>
<dbReference type="Proteomes" id="UP000000343">
    <property type="component" value="Chromosome"/>
</dbReference>
<dbReference type="GO" id="GO:0003677">
    <property type="term" value="F:DNA binding"/>
    <property type="evidence" value="ECO:0007669"/>
    <property type="project" value="UniProtKB-KW"/>
</dbReference>
<dbReference type="PANTHER" id="PTHR24567">
    <property type="entry name" value="CRP FAMILY TRANSCRIPTIONAL REGULATORY PROTEIN"/>
    <property type="match status" value="1"/>
</dbReference>
<accession>E8X4N8</accession>
<dbReference type="PROSITE" id="PS51063">
    <property type="entry name" value="HTH_CRP_2"/>
    <property type="match status" value="1"/>
</dbReference>
<dbReference type="InterPro" id="IPR000595">
    <property type="entry name" value="cNMP-bd_dom"/>
</dbReference>
<proteinExistence type="predicted"/>
<dbReference type="EMBL" id="CP002480">
    <property type="protein sequence ID" value="ADW69448.1"/>
    <property type="molecule type" value="Genomic_DNA"/>
</dbReference>
<dbReference type="GO" id="GO:0005829">
    <property type="term" value="C:cytosol"/>
    <property type="evidence" value="ECO:0007669"/>
    <property type="project" value="TreeGrafter"/>
</dbReference>
<reference evidence="7" key="1">
    <citation type="submission" date="2011-01" db="EMBL/GenBank/DDBJ databases">
        <title>Complete sequence of chromosome of Acidobacterium sp. MP5ACTX9.</title>
        <authorList>
            <consortium name="US DOE Joint Genome Institute"/>
            <person name="Lucas S."/>
            <person name="Copeland A."/>
            <person name="Lapidus A."/>
            <person name="Cheng J.-F."/>
            <person name="Goodwin L."/>
            <person name="Pitluck S."/>
            <person name="Teshima H."/>
            <person name="Detter J.C."/>
            <person name="Han C."/>
            <person name="Tapia R."/>
            <person name="Land M."/>
            <person name="Hauser L."/>
            <person name="Kyrpides N."/>
            <person name="Ivanova N."/>
            <person name="Ovchinnikova G."/>
            <person name="Pagani I."/>
            <person name="Rawat S.R."/>
            <person name="Mannisto M."/>
            <person name="Haggblom M.M."/>
            <person name="Woyke T."/>
        </authorList>
    </citation>
    <scope>NUCLEOTIDE SEQUENCE [LARGE SCALE GENOMIC DNA]</scope>
    <source>
        <strain evidence="7">MP5ACTX9</strain>
    </source>
</reference>
<dbReference type="InterPro" id="IPR018335">
    <property type="entry name" value="Tscrpt_reg_HTH_Crp-type_CS"/>
</dbReference>
<dbReference type="SUPFAM" id="SSF51206">
    <property type="entry name" value="cAMP-binding domain-like"/>
    <property type="match status" value="1"/>
</dbReference>
<name>E8X4N8_GRATM</name>
<dbReference type="CDD" id="cd00092">
    <property type="entry name" value="HTH_CRP"/>
    <property type="match status" value="1"/>
</dbReference>
<dbReference type="SUPFAM" id="SSF46785">
    <property type="entry name" value="Winged helix' DNA-binding domain"/>
    <property type="match status" value="1"/>
</dbReference>
<evidence type="ECO:0000256" key="2">
    <source>
        <dbReference type="ARBA" id="ARBA00023125"/>
    </source>
</evidence>
<dbReference type="Gene3D" id="2.60.120.10">
    <property type="entry name" value="Jelly Rolls"/>
    <property type="match status" value="1"/>
</dbReference>
<evidence type="ECO:0000313" key="6">
    <source>
        <dbReference type="EMBL" id="ADW69448.1"/>
    </source>
</evidence>
<dbReference type="InterPro" id="IPR036390">
    <property type="entry name" value="WH_DNA-bd_sf"/>
</dbReference>
<dbReference type="Pfam" id="PF13545">
    <property type="entry name" value="HTH_Crp_2"/>
    <property type="match status" value="1"/>
</dbReference>
<organism evidence="7">
    <name type="scientific">Granulicella tundricola (strain ATCC BAA-1859 / DSM 23138 / MP5ACTX9)</name>
    <dbReference type="NCBI Taxonomy" id="1198114"/>
    <lineage>
        <taxon>Bacteria</taxon>
        <taxon>Pseudomonadati</taxon>
        <taxon>Acidobacteriota</taxon>
        <taxon>Terriglobia</taxon>
        <taxon>Terriglobales</taxon>
        <taxon>Acidobacteriaceae</taxon>
        <taxon>Granulicella</taxon>
    </lineage>
</organism>
<dbReference type="PRINTS" id="PR00034">
    <property type="entry name" value="HTHCRP"/>
</dbReference>
<feature type="domain" description="HTH crp-type" evidence="5">
    <location>
        <begin position="154"/>
        <end position="227"/>
    </location>
</feature>
<dbReference type="STRING" id="1198114.AciX9_2411"/>
<dbReference type="HOGENOM" id="CLU_075053_3_1_0"/>
<dbReference type="GO" id="GO:0003700">
    <property type="term" value="F:DNA-binding transcription factor activity"/>
    <property type="evidence" value="ECO:0007669"/>
    <property type="project" value="InterPro"/>
</dbReference>
<evidence type="ECO:0000259" key="5">
    <source>
        <dbReference type="PROSITE" id="PS51063"/>
    </source>
</evidence>
<dbReference type="Gene3D" id="1.10.10.10">
    <property type="entry name" value="Winged helix-like DNA-binding domain superfamily/Winged helix DNA-binding domain"/>
    <property type="match status" value="1"/>
</dbReference>
<dbReference type="eggNOG" id="COG0664">
    <property type="taxonomic scope" value="Bacteria"/>
</dbReference>
<dbReference type="AlphaFoldDB" id="E8X4N8"/>
<dbReference type="KEGG" id="acm:AciX9_2411"/>